<protein>
    <recommendedName>
        <fullName evidence="3">Carboxy-S-adenosyl-L-methionine synthase</fullName>
        <shortName evidence="3">Cx-SAM synthase</shortName>
        <ecNumber evidence="3">2.1.3.-</ecNumber>
    </recommendedName>
</protein>
<dbReference type="Pfam" id="PF13847">
    <property type="entry name" value="Methyltransf_31"/>
    <property type="match status" value="1"/>
</dbReference>
<feature type="binding site" evidence="3">
    <location>
        <position position="35"/>
    </location>
    <ligand>
        <name>S-adenosyl-L-methionine</name>
        <dbReference type="ChEBI" id="CHEBI:59789"/>
    </ligand>
</feature>
<dbReference type="Proteomes" id="UP000789359">
    <property type="component" value="Unassembled WGS sequence"/>
</dbReference>
<reference evidence="5 6" key="1">
    <citation type="submission" date="2020-11" db="EMBL/GenBank/DDBJ databases">
        <authorList>
            <person name="Peeters C."/>
        </authorList>
    </citation>
    <scope>NUCLEOTIDE SEQUENCE [LARGE SCALE GENOMIC DNA]</scope>
    <source>
        <strain evidence="5 6">LMG 8286</strain>
    </source>
</reference>
<accession>A0ABM8Q2L6</accession>
<dbReference type="GO" id="GO:0016740">
    <property type="term" value="F:transferase activity"/>
    <property type="evidence" value="ECO:0007669"/>
    <property type="project" value="UniProtKB-KW"/>
</dbReference>
<comment type="caution">
    <text evidence="5">The sequence shown here is derived from an EMBL/GenBank/DDBJ whole genome shotgun (WGS) entry which is preliminary data.</text>
</comment>
<proteinExistence type="inferred from homology"/>
<dbReference type="CDD" id="cd02440">
    <property type="entry name" value="AdoMet_MTases"/>
    <property type="match status" value="1"/>
</dbReference>
<feature type="binding site" evidence="3">
    <location>
        <begin position="109"/>
        <end position="110"/>
    </location>
    <ligand>
        <name>S-adenosyl-L-methionine</name>
        <dbReference type="ChEBI" id="CHEBI:59789"/>
    </ligand>
</feature>
<dbReference type="RefSeq" id="WP_230056488.1">
    <property type="nucleotide sequence ID" value="NZ_CAJHOE010000001.1"/>
</dbReference>
<dbReference type="PANTHER" id="PTHR43861">
    <property type="entry name" value="TRANS-ACONITATE 2-METHYLTRANSFERASE-RELATED"/>
    <property type="match status" value="1"/>
</dbReference>
<dbReference type="Gene3D" id="3.40.50.150">
    <property type="entry name" value="Vaccinia Virus protein VP39"/>
    <property type="match status" value="1"/>
</dbReference>
<evidence type="ECO:0000256" key="2">
    <source>
        <dbReference type="ARBA" id="ARBA00022691"/>
    </source>
</evidence>
<dbReference type="NCBIfam" id="TIGR00740">
    <property type="entry name" value="carboxy-S-adenosyl-L-methionine synthase CmoA"/>
    <property type="match status" value="1"/>
</dbReference>
<name>A0ABM8Q2L6_9BACT</name>
<dbReference type="EMBL" id="CAJHOE010000001">
    <property type="protein sequence ID" value="CAD7287088.1"/>
    <property type="molecule type" value="Genomic_DNA"/>
</dbReference>
<dbReference type="InterPro" id="IPR025714">
    <property type="entry name" value="Methyltranfer_dom"/>
</dbReference>
<evidence type="ECO:0000259" key="4">
    <source>
        <dbReference type="Pfam" id="PF13847"/>
    </source>
</evidence>
<gene>
    <name evidence="3 5" type="primary">cmoA</name>
    <name evidence="5" type="ORF">LMG8286_00719</name>
</gene>
<dbReference type="HAMAP" id="MF_01589">
    <property type="entry name" value="Cx_SAM_synthase"/>
    <property type="match status" value="1"/>
</dbReference>
<feature type="binding site" evidence="3">
    <location>
        <begin position="83"/>
        <end position="84"/>
    </location>
    <ligand>
        <name>S-adenosyl-L-methionine</name>
        <dbReference type="ChEBI" id="CHEBI:59789"/>
    </ligand>
</feature>
<keyword evidence="2 3" id="KW-0949">S-adenosyl-L-methionine</keyword>
<sequence length="234" mass="26665">MRDEIFKEPIKKQFEFDASVASVFDDMIGRSVPFYDVNVKLVSQILAKSLTKNARVIDLGCSTATSLLALFALRNDLELFGVDNSEAMLANAKAKGAAFGAKLNLELADVLEYELSGFDTILLNYTLQFIRPICRAKFVRKIYNGLNDDGVFVFSEKIIYENKTLAKNMIEIYEDYKAEQGYSRYEIAQKREALENVLIPYTEDENKTLVLEAGFREVQSLFKWGNFMSFIAFK</sequence>
<feature type="binding site" evidence="3">
    <location>
        <begin position="60"/>
        <end position="62"/>
    </location>
    <ligand>
        <name>S-adenosyl-L-methionine</name>
        <dbReference type="ChEBI" id="CHEBI:59789"/>
    </ligand>
</feature>
<comment type="similarity">
    <text evidence="3">Belongs to the class I-like SAM-binding methyltransferase superfamily. Cx-SAM synthase family.</text>
</comment>
<dbReference type="PANTHER" id="PTHR43861:SF2">
    <property type="entry name" value="CARBOXY-S-ADENOSYL-L-METHIONINE SYNTHASE"/>
    <property type="match status" value="1"/>
</dbReference>
<organism evidence="5 6">
    <name type="scientific">Campylobacter suis</name>
    <dbReference type="NCBI Taxonomy" id="2790657"/>
    <lineage>
        <taxon>Bacteria</taxon>
        <taxon>Pseudomonadati</taxon>
        <taxon>Campylobacterota</taxon>
        <taxon>Epsilonproteobacteria</taxon>
        <taxon>Campylobacterales</taxon>
        <taxon>Campylobacteraceae</taxon>
        <taxon>Campylobacter</taxon>
    </lineage>
</organism>
<feature type="domain" description="Methyltransferase" evidence="4">
    <location>
        <begin position="51"/>
        <end position="158"/>
    </location>
</feature>
<dbReference type="InterPro" id="IPR029063">
    <property type="entry name" value="SAM-dependent_MTases_sf"/>
</dbReference>
<evidence type="ECO:0000313" key="5">
    <source>
        <dbReference type="EMBL" id="CAD7287088.1"/>
    </source>
</evidence>
<evidence type="ECO:0000256" key="3">
    <source>
        <dbReference type="HAMAP-Rule" id="MF_01589"/>
    </source>
</evidence>
<dbReference type="EC" id="2.1.3.-" evidence="3"/>
<feature type="binding site" evidence="3">
    <location>
        <position position="124"/>
    </location>
    <ligand>
        <name>S-adenosyl-L-methionine</name>
        <dbReference type="ChEBI" id="CHEBI:59789"/>
    </ligand>
</feature>
<dbReference type="InterPro" id="IPR005271">
    <property type="entry name" value="CmoA"/>
</dbReference>
<comment type="catalytic activity">
    <reaction evidence="3">
        <text>prephenate + S-adenosyl-L-methionine = carboxy-S-adenosyl-L-methionine + 3-phenylpyruvate + H2O</text>
        <dbReference type="Rhea" id="RHEA:51692"/>
        <dbReference type="ChEBI" id="CHEBI:15377"/>
        <dbReference type="ChEBI" id="CHEBI:18005"/>
        <dbReference type="ChEBI" id="CHEBI:29934"/>
        <dbReference type="ChEBI" id="CHEBI:59789"/>
        <dbReference type="ChEBI" id="CHEBI:134278"/>
    </reaction>
</comment>
<keyword evidence="6" id="KW-1185">Reference proteome</keyword>
<dbReference type="PIRSF" id="PIRSF006325">
    <property type="entry name" value="MeTrfase_bac"/>
    <property type="match status" value="1"/>
</dbReference>
<comment type="function">
    <text evidence="3">Catalyzes the conversion of S-adenosyl-L-methionine (SAM) to carboxy-S-adenosyl-L-methionine (Cx-SAM).</text>
</comment>
<dbReference type="SUPFAM" id="SSF53335">
    <property type="entry name" value="S-adenosyl-L-methionine-dependent methyltransferases"/>
    <property type="match status" value="1"/>
</dbReference>
<feature type="binding site" evidence="3">
    <location>
        <position position="191"/>
    </location>
    <ligand>
        <name>S-adenosyl-L-methionine</name>
        <dbReference type="ChEBI" id="CHEBI:59789"/>
    </ligand>
</feature>
<evidence type="ECO:0000313" key="6">
    <source>
        <dbReference type="Proteomes" id="UP000789359"/>
    </source>
</evidence>
<evidence type="ECO:0000256" key="1">
    <source>
        <dbReference type="ARBA" id="ARBA00022679"/>
    </source>
</evidence>
<keyword evidence="1 3" id="KW-0808">Transferase</keyword>